<reference evidence="1 2" key="1">
    <citation type="journal article" date="2016" name="Mol. Biol. Evol.">
        <title>Comparative Genomics of Early-Diverging Mushroom-Forming Fungi Provides Insights into the Origins of Lignocellulose Decay Capabilities.</title>
        <authorList>
            <person name="Nagy L.G."/>
            <person name="Riley R."/>
            <person name="Tritt A."/>
            <person name="Adam C."/>
            <person name="Daum C."/>
            <person name="Floudas D."/>
            <person name="Sun H."/>
            <person name="Yadav J.S."/>
            <person name="Pangilinan J."/>
            <person name="Larsson K.H."/>
            <person name="Matsuura K."/>
            <person name="Barry K."/>
            <person name="Labutti K."/>
            <person name="Kuo R."/>
            <person name="Ohm R.A."/>
            <person name="Bhattacharya S.S."/>
            <person name="Shirouzu T."/>
            <person name="Yoshinaga Y."/>
            <person name="Martin F.M."/>
            <person name="Grigoriev I.V."/>
            <person name="Hibbett D.S."/>
        </authorList>
    </citation>
    <scope>NUCLEOTIDE SEQUENCE [LARGE SCALE GENOMIC DNA]</scope>
    <source>
        <strain evidence="1 2">CBS 109695</strain>
    </source>
</reference>
<sequence length="78" mass="8572">MSCIPNPAQSKKGLVRIFANIASSVDAFRRTSGPRSRSYGRNTFNTKPAACISHGRVELSRTLFDTCPGTTCIVRIPW</sequence>
<keyword evidence="2" id="KW-1185">Reference proteome</keyword>
<dbReference type="EMBL" id="KV417590">
    <property type="protein sequence ID" value="KZP16718.1"/>
    <property type="molecule type" value="Genomic_DNA"/>
</dbReference>
<gene>
    <name evidence="1" type="ORF">FIBSPDRAFT_865689</name>
</gene>
<evidence type="ECO:0000313" key="1">
    <source>
        <dbReference type="EMBL" id="KZP16718.1"/>
    </source>
</evidence>
<accession>A0A166FEG6</accession>
<name>A0A166FEG6_9AGAM</name>
<dbReference type="AlphaFoldDB" id="A0A166FEG6"/>
<evidence type="ECO:0000313" key="2">
    <source>
        <dbReference type="Proteomes" id="UP000076532"/>
    </source>
</evidence>
<organism evidence="1 2">
    <name type="scientific">Athelia psychrophila</name>
    <dbReference type="NCBI Taxonomy" id="1759441"/>
    <lineage>
        <taxon>Eukaryota</taxon>
        <taxon>Fungi</taxon>
        <taxon>Dikarya</taxon>
        <taxon>Basidiomycota</taxon>
        <taxon>Agaricomycotina</taxon>
        <taxon>Agaricomycetes</taxon>
        <taxon>Agaricomycetidae</taxon>
        <taxon>Atheliales</taxon>
        <taxon>Atheliaceae</taxon>
        <taxon>Athelia</taxon>
    </lineage>
</organism>
<proteinExistence type="predicted"/>
<protein>
    <submittedName>
        <fullName evidence="1">Uncharacterized protein</fullName>
    </submittedName>
</protein>
<dbReference type="Proteomes" id="UP000076532">
    <property type="component" value="Unassembled WGS sequence"/>
</dbReference>